<dbReference type="SUPFAM" id="SSF101744">
    <property type="entry name" value="Rof/RNase P subunit-like"/>
    <property type="match status" value="1"/>
</dbReference>
<dbReference type="RefSeq" id="WP_284203316.1">
    <property type="nucleotide sequence ID" value="NZ_BSPQ01000002.1"/>
</dbReference>
<dbReference type="InterPro" id="IPR009778">
    <property type="entry name" value="ROF"/>
</dbReference>
<sequence length="81" mass="9180">MISCSEYDYIEIVCLFHYPVKLTMKAGESITGVALDTLRNTARNECIKLNINETDMLVELDGISKLAVLIDNPHFTEIIFK</sequence>
<gene>
    <name evidence="1" type="ORF">GCM10007916_12640</name>
</gene>
<dbReference type="Gene3D" id="2.30.30.400">
    <property type="entry name" value="Rof-like"/>
    <property type="match status" value="1"/>
</dbReference>
<name>A0ABQ6DYM3_9GAMM</name>
<evidence type="ECO:0008006" key="3">
    <source>
        <dbReference type="Google" id="ProtNLM"/>
    </source>
</evidence>
<dbReference type="Proteomes" id="UP001157353">
    <property type="component" value="Unassembled WGS sequence"/>
</dbReference>
<proteinExistence type="predicted"/>
<keyword evidence="2" id="KW-1185">Reference proteome</keyword>
<dbReference type="InterPro" id="IPR038626">
    <property type="entry name" value="Rof-like_sf"/>
</dbReference>
<evidence type="ECO:0000313" key="1">
    <source>
        <dbReference type="EMBL" id="GLS90197.1"/>
    </source>
</evidence>
<accession>A0ABQ6DYM3</accession>
<dbReference type="Pfam" id="PF07073">
    <property type="entry name" value="ROF"/>
    <property type="match status" value="1"/>
</dbReference>
<comment type="caution">
    <text evidence="1">The sequence shown here is derived from an EMBL/GenBank/DDBJ whole genome shotgun (WGS) entry which is preliminary data.</text>
</comment>
<dbReference type="EMBL" id="BSPQ01000002">
    <property type="protein sequence ID" value="GLS90197.1"/>
    <property type="molecule type" value="Genomic_DNA"/>
</dbReference>
<dbReference type="InterPro" id="IPR023534">
    <property type="entry name" value="Rof/RNase_P-like"/>
</dbReference>
<evidence type="ECO:0000313" key="2">
    <source>
        <dbReference type="Proteomes" id="UP001157353"/>
    </source>
</evidence>
<organism evidence="1 2">
    <name type="scientific">Psychromonas marina</name>
    <dbReference type="NCBI Taxonomy" id="88364"/>
    <lineage>
        <taxon>Bacteria</taxon>
        <taxon>Pseudomonadati</taxon>
        <taxon>Pseudomonadota</taxon>
        <taxon>Gammaproteobacteria</taxon>
        <taxon>Alteromonadales</taxon>
        <taxon>Psychromonadaceae</taxon>
        <taxon>Psychromonas</taxon>
    </lineage>
</organism>
<reference evidence="2" key="1">
    <citation type="journal article" date="2019" name="Int. J. Syst. Evol. Microbiol.">
        <title>The Global Catalogue of Microorganisms (GCM) 10K type strain sequencing project: providing services to taxonomists for standard genome sequencing and annotation.</title>
        <authorList>
            <consortium name="The Broad Institute Genomics Platform"/>
            <consortium name="The Broad Institute Genome Sequencing Center for Infectious Disease"/>
            <person name="Wu L."/>
            <person name="Ma J."/>
        </authorList>
    </citation>
    <scope>NUCLEOTIDE SEQUENCE [LARGE SCALE GENOMIC DNA]</scope>
    <source>
        <strain evidence="2">NBRC 103166</strain>
    </source>
</reference>
<protein>
    <recommendedName>
        <fullName evidence="3">Transcriptional regulator</fullName>
    </recommendedName>
</protein>